<dbReference type="KEGG" id="boz:DBV39_00005"/>
<dbReference type="RefSeq" id="WP_108622991.1">
    <property type="nucleotide sequence ID" value="NZ_CP028901.1"/>
</dbReference>
<dbReference type="AlphaFoldDB" id="A0A2R4XP17"/>
<proteinExistence type="predicted"/>
<dbReference type="InterPro" id="IPR010982">
    <property type="entry name" value="Lambda_DNA-bd_dom_sf"/>
</dbReference>
<sequence length="77" mass="8527">MKKQDAINLLGGTVTDAANAIGIMPQAISQWPEILPDRIADRVIAALARKDPSGWEKTWREHPEVFAKPELKEPSHA</sequence>
<gene>
    <name evidence="1" type="ORF">DBV39_00005</name>
</gene>
<protein>
    <submittedName>
        <fullName evidence="1">Uncharacterized protein</fullName>
    </submittedName>
</protein>
<organism evidence="1 2">
    <name type="scientific">Orrella marina</name>
    <dbReference type="NCBI Taxonomy" id="2163011"/>
    <lineage>
        <taxon>Bacteria</taxon>
        <taxon>Pseudomonadati</taxon>
        <taxon>Pseudomonadota</taxon>
        <taxon>Betaproteobacteria</taxon>
        <taxon>Burkholderiales</taxon>
        <taxon>Alcaligenaceae</taxon>
        <taxon>Orrella</taxon>
    </lineage>
</organism>
<name>A0A2R4XP17_9BURK</name>
<dbReference type="EMBL" id="CP028901">
    <property type="protein sequence ID" value="AWB35535.1"/>
    <property type="molecule type" value="Genomic_DNA"/>
</dbReference>
<evidence type="ECO:0000313" key="1">
    <source>
        <dbReference type="EMBL" id="AWB35535.1"/>
    </source>
</evidence>
<dbReference type="OrthoDB" id="6693632at2"/>
<dbReference type="Gene3D" id="1.10.260.40">
    <property type="entry name" value="lambda repressor-like DNA-binding domains"/>
    <property type="match status" value="1"/>
</dbReference>
<dbReference type="SUPFAM" id="SSF47413">
    <property type="entry name" value="lambda repressor-like DNA-binding domains"/>
    <property type="match status" value="1"/>
</dbReference>
<dbReference type="Proteomes" id="UP000244571">
    <property type="component" value="Chromosome"/>
</dbReference>
<accession>A0A2R4XP17</accession>
<reference evidence="1 2" key="1">
    <citation type="submission" date="2018-04" db="EMBL/GenBank/DDBJ databases">
        <title>Bordetella sp. HZ20 isolated from seawater.</title>
        <authorList>
            <person name="Sun C."/>
        </authorList>
    </citation>
    <scope>NUCLEOTIDE SEQUENCE [LARGE SCALE GENOMIC DNA]</scope>
    <source>
        <strain evidence="1 2">HZ20</strain>
    </source>
</reference>
<evidence type="ECO:0000313" key="2">
    <source>
        <dbReference type="Proteomes" id="UP000244571"/>
    </source>
</evidence>
<keyword evidence="2" id="KW-1185">Reference proteome</keyword>
<dbReference type="GO" id="GO:0003677">
    <property type="term" value="F:DNA binding"/>
    <property type="evidence" value="ECO:0007669"/>
    <property type="project" value="InterPro"/>
</dbReference>